<comment type="caution">
    <text evidence="1">The sequence shown here is derived from an EMBL/GenBank/DDBJ whole genome shotgun (WGS) entry which is preliminary data.</text>
</comment>
<dbReference type="Proteomes" id="UP000663879">
    <property type="component" value="Unassembled WGS sequence"/>
</dbReference>
<organism evidence="1 2">
    <name type="scientific">Brachionus calyciflorus</name>
    <dbReference type="NCBI Taxonomy" id="104777"/>
    <lineage>
        <taxon>Eukaryota</taxon>
        <taxon>Metazoa</taxon>
        <taxon>Spiralia</taxon>
        <taxon>Gnathifera</taxon>
        <taxon>Rotifera</taxon>
        <taxon>Eurotatoria</taxon>
        <taxon>Monogononta</taxon>
        <taxon>Pseudotrocha</taxon>
        <taxon>Ploima</taxon>
        <taxon>Brachionidae</taxon>
        <taxon>Brachionus</taxon>
    </lineage>
</organism>
<accession>A0A814HXT9</accession>
<dbReference type="PANTHER" id="PTHR33568:SF3">
    <property type="entry name" value="DNA-DIRECTED DNA POLYMERASE"/>
    <property type="match status" value="1"/>
</dbReference>
<dbReference type="PANTHER" id="PTHR33568">
    <property type="entry name" value="DNA POLYMERASE"/>
    <property type="match status" value="1"/>
</dbReference>
<sequence>MDPNFLSEKKKKEFEKWYDSVKHQEFNFKNQFMAYCWSDVMLLANGCLAFRKIFMDKTKKSETDIGVDPSLCAFTIASLCHYIYRRNLLEPKSIGIIPENGYHPEQKTSIKCQLWLKYLPEKTSDTFNPIKQELMSTSYNRHLKRINFIKESITENLVEIWECEWDALITENENLKKFVESTNKWN</sequence>
<gene>
    <name evidence="1" type="ORF">OXX778_LOCUS17112</name>
</gene>
<dbReference type="EMBL" id="CAJNOC010004271">
    <property type="protein sequence ID" value="CAF1015559.1"/>
    <property type="molecule type" value="Genomic_DNA"/>
</dbReference>
<evidence type="ECO:0000313" key="2">
    <source>
        <dbReference type="Proteomes" id="UP000663879"/>
    </source>
</evidence>
<name>A0A814HXT9_9BILA</name>
<dbReference type="OrthoDB" id="5871067at2759"/>
<keyword evidence="2" id="KW-1185">Reference proteome</keyword>
<proteinExistence type="predicted"/>
<evidence type="ECO:0000313" key="1">
    <source>
        <dbReference type="EMBL" id="CAF1015559.1"/>
    </source>
</evidence>
<reference evidence="1" key="1">
    <citation type="submission" date="2021-02" db="EMBL/GenBank/DDBJ databases">
        <authorList>
            <person name="Nowell W R."/>
        </authorList>
    </citation>
    <scope>NUCLEOTIDE SEQUENCE</scope>
    <source>
        <strain evidence="1">Ploen Becks lab</strain>
    </source>
</reference>
<protein>
    <submittedName>
        <fullName evidence="1">Uncharacterized protein</fullName>
    </submittedName>
</protein>
<dbReference type="AlphaFoldDB" id="A0A814HXT9"/>